<proteinExistence type="predicted"/>
<dbReference type="AlphaFoldDB" id="A0A1G4AW11"/>
<evidence type="ECO:0000259" key="2">
    <source>
        <dbReference type="Pfam" id="PF07910"/>
    </source>
</evidence>
<protein>
    <submittedName>
        <fullName evidence="3">Peptidase family C78</fullName>
    </submittedName>
</protein>
<feature type="domain" description="UFSP1/2/DUB catalytic" evidence="2">
    <location>
        <begin position="1"/>
        <end position="61"/>
    </location>
</feature>
<keyword evidence="1" id="KW-0378">Hydrolase</keyword>
<dbReference type="OrthoDB" id="288987at2759"/>
<organism evidence="3 4">
    <name type="scientific">Colletotrichum orchidophilum</name>
    <dbReference type="NCBI Taxonomy" id="1209926"/>
    <lineage>
        <taxon>Eukaryota</taxon>
        <taxon>Fungi</taxon>
        <taxon>Dikarya</taxon>
        <taxon>Ascomycota</taxon>
        <taxon>Pezizomycotina</taxon>
        <taxon>Sordariomycetes</taxon>
        <taxon>Hypocreomycetidae</taxon>
        <taxon>Glomerellales</taxon>
        <taxon>Glomerellaceae</taxon>
        <taxon>Colletotrichum</taxon>
    </lineage>
</organism>
<dbReference type="Proteomes" id="UP000176998">
    <property type="component" value="Unassembled WGS sequence"/>
</dbReference>
<gene>
    <name evidence="3" type="ORF">CORC01_11358</name>
</gene>
<evidence type="ECO:0000256" key="1">
    <source>
        <dbReference type="ARBA" id="ARBA00022801"/>
    </source>
</evidence>
<dbReference type="EMBL" id="MJBS01000122">
    <property type="protein sequence ID" value="OHE93349.1"/>
    <property type="molecule type" value="Genomic_DNA"/>
</dbReference>
<evidence type="ECO:0000313" key="4">
    <source>
        <dbReference type="Proteomes" id="UP000176998"/>
    </source>
</evidence>
<accession>A0A1G4AW11</accession>
<dbReference type="InterPro" id="IPR012462">
    <property type="entry name" value="UFSP1/2_DUB_cat"/>
</dbReference>
<keyword evidence="4" id="KW-1185">Reference proteome</keyword>
<evidence type="ECO:0000313" key="3">
    <source>
        <dbReference type="EMBL" id="OHE93349.1"/>
    </source>
</evidence>
<dbReference type="GeneID" id="34564493"/>
<dbReference type="Gene3D" id="3.90.70.130">
    <property type="match status" value="1"/>
</dbReference>
<dbReference type="STRING" id="1209926.A0A1G4AW11"/>
<sequence>MMISYIIGANARGTEHFRGRLPTIFEIQELIERAWDLGINSQGRIETGGIKGTRKYIGTPEGFRDHEPGSSEAKLMMAVEQYFKEGTHSQGSKVTCTSLPPIYFQHAAH</sequence>
<dbReference type="RefSeq" id="XP_022470514.1">
    <property type="nucleotide sequence ID" value="XM_022622983.1"/>
</dbReference>
<dbReference type="Pfam" id="PF07910">
    <property type="entry name" value="Peptidase_C78"/>
    <property type="match status" value="1"/>
</dbReference>
<dbReference type="GO" id="GO:0016787">
    <property type="term" value="F:hydrolase activity"/>
    <property type="evidence" value="ECO:0007669"/>
    <property type="project" value="UniProtKB-KW"/>
</dbReference>
<reference evidence="3 4" key="1">
    <citation type="submission" date="2016-09" db="EMBL/GenBank/DDBJ databases">
        <authorList>
            <person name="Capua I."/>
            <person name="De Benedictis P."/>
            <person name="Joannis T."/>
            <person name="Lombin L.H."/>
            <person name="Cattoli G."/>
        </authorList>
    </citation>
    <scope>NUCLEOTIDE SEQUENCE [LARGE SCALE GENOMIC DNA]</scope>
    <source>
        <strain evidence="3 4">IMI 309357</strain>
    </source>
</reference>
<name>A0A1G4AW11_9PEZI</name>
<comment type="caution">
    <text evidence="3">The sequence shown here is derived from an EMBL/GenBank/DDBJ whole genome shotgun (WGS) entry which is preliminary data.</text>
</comment>